<evidence type="ECO:0000313" key="3">
    <source>
        <dbReference type="Proteomes" id="UP000229459"/>
    </source>
</evidence>
<dbReference type="AlphaFoldDB" id="A0A2H0B5K5"/>
<protein>
    <recommendedName>
        <fullName evidence="4">CDP-alcohol phosphatidyltransferase</fullName>
    </recommendedName>
</protein>
<keyword evidence="1" id="KW-0812">Transmembrane</keyword>
<dbReference type="InterPro" id="IPR000462">
    <property type="entry name" value="CDP-OH_P_trans"/>
</dbReference>
<keyword evidence="1" id="KW-0472">Membrane</keyword>
<comment type="caution">
    <text evidence="2">The sequence shown here is derived from an EMBL/GenBank/DDBJ whole genome shotgun (WGS) entry which is preliminary data.</text>
</comment>
<feature type="transmembrane region" description="Helical" evidence="1">
    <location>
        <begin position="104"/>
        <end position="120"/>
    </location>
</feature>
<proteinExistence type="predicted"/>
<organism evidence="2 3">
    <name type="scientific">Candidatus Beckwithbacteria bacterium CG23_combo_of_CG06-09_8_20_14_all_34_8</name>
    <dbReference type="NCBI Taxonomy" id="1974497"/>
    <lineage>
        <taxon>Bacteria</taxon>
        <taxon>Candidatus Beckwithiibacteriota</taxon>
    </lineage>
</organism>
<dbReference type="GO" id="GO:0016780">
    <property type="term" value="F:phosphotransferase activity, for other substituted phosphate groups"/>
    <property type="evidence" value="ECO:0007669"/>
    <property type="project" value="InterPro"/>
</dbReference>
<feature type="transmembrane region" description="Helical" evidence="1">
    <location>
        <begin position="185"/>
        <end position="205"/>
    </location>
</feature>
<dbReference type="GO" id="GO:0008654">
    <property type="term" value="P:phospholipid biosynthetic process"/>
    <property type="evidence" value="ECO:0007669"/>
    <property type="project" value="InterPro"/>
</dbReference>
<dbReference type="Gene3D" id="1.20.120.1760">
    <property type="match status" value="1"/>
</dbReference>
<feature type="transmembrane region" description="Helical" evidence="1">
    <location>
        <begin position="65"/>
        <end position="83"/>
    </location>
</feature>
<reference evidence="2 3" key="1">
    <citation type="submission" date="2017-09" db="EMBL/GenBank/DDBJ databases">
        <title>Depth-based differentiation of microbial function through sediment-hosted aquifers and enrichment of novel symbionts in the deep terrestrial subsurface.</title>
        <authorList>
            <person name="Probst A.J."/>
            <person name="Ladd B."/>
            <person name="Jarett J.K."/>
            <person name="Geller-Mcgrath D.E."/>
            <person name="Sieber C.M."/>
            <person name="Emerson J.B."/>
            <person name="Anantharaman K."/>
            <person name="Thomas B.C."/>
            <person name="Malmstrom R."/>
            <person name="Stieglmeier M."/>
            <person name="Klingl A."/>
            <person name="Woyke T."/>
            <person name="Ryan C.M."/>
            <person name="Banfield J.F."/>
        </authorList>
    </citation>
    <scope>NUCLEOTIDE SEQUENCE [LARGE SCALE GENOMIC DNA]</scope>
    <source>
        <strain evidence="2">CG23_combo_of_CG06-09_8_20_14_all_34_8</strain>
    </source>
</reference>
<accession>A0A2H0B5K5</accession>
<name>A0A2H0B5K5_9BACT</name>
<keyword evidence="1" id="KW-1133">Transmembrane helix</keyword>
<dbReference type="InterPro" id="IPR043130">
    <property type="entry name" value="CDP-OH_PTrfase_TM_dom"/>
</dbReference>
<evidence type="ECO:0008006" key="4">
    <source>
        <dbReference type="Google" id="ProtNLM"/>
    </source>
</evidence>
<dbReference type="GO" id="GO:0016020">
    <property type="term" value="C:membrane"/>
    <property type="evidence" value="ECO:0007669"/>
    <property type="project" value="InterPro"/>
</dbReference>
<feature type="transmembrane region" description="Helical" evidence="1">
    <location>
        <begin position="126"/>
        <end position="144"/>
    </location>
</feature>
<evidence type="ECO:0000256" key="1">
    <source>
        <dbReference type="SAM" id="Phobius"/>
    </source>
</evidence>
<feature type="transmembrane region" description="Helical" evidence="1">
    <location>
        <begin position="41"/>
        <end position="59"/>
    </location>
</feature>
<evidence type="ECO:0000313" key="2">
    <source>
        <dbReference type="EMBL" id="PIP52916.1"/>
    </source>
</evidence>
<gene>
    <name evidence="2" type="ORF">COX08_03850</name>
</gene>
<dbReference type="EMBL" id="PCSR01000090">
    <property type="protein sequence ID" value="PIP52916.1"/>
    <property type="molecule type" value="Genomic_DNA"/>
</dbReference>
<dbReference type="Pfam" id="PF01066">
    <property type="entry name" value="CDP-OH_P_transf"/>
    <property type="match status" value="1"/>
</dbReference>
<dbReference type="Proteomes" id="UP000229459">
    <property type="component" value="Unassembled WGS sequence"/>
</dbReference>
<sequence length="228" mass="26973">MKKPKFEGDKKKEKSWIDNKAQKVVDFIVPYIPKYIETYHLTFSTILWSLFIIVFSFFAKDNINWLWLVSLMILFQYITDVLDGAVGRYRNTGLIKWGYYMDHFLDYIFLCSVLIGYSFIVEKNIYSLFFILALFGAFMVNSYLDFAATNKFKIVYLNFGPTETRILFIVINTLFVIFGKTYLSAILPCILIFSLIGLCIVVYRTQREIWEIDMRDKRENLKLKSKKS</sequence>